<feature type="transmembrane region" description="Helical" evidence="6">
    <location>
        <begin position="325"/>
        <end position="356"/>
    </location>
</feature>
<feature type="transmembrane region" description="Helical" evidence="6">
    <location>
        <begin position="237"/>
        <end position="254"/>
    </location>
</feature>
<keyword evidence="5 6" id="KW-0472">Membrane</keyword>
<dbReference type="PANTHER" id="PTHR21716:SF15">
    <property type="entry name" value="TRANSPORT PROTEIN YRRI-RELATED"/>
    <property type="match status" value="1"/>
</dbReference>
<accession>A0A1G9XUC3</accession>
<dbReference type="Proteomes" id="UP000182347">
    <property type="component" value="Unassembled WGS sequence"/>
</dbReference>
<gene>
    <name evidence="7" type="ORF">SAMN05216244_3959</name>
</gene>
<dbReference type="PANTHER" id="PTHR21716">
    <property type="entry name" value="TRANSMEMBRANE PROTEIN"/>
    <property type="match status" value="1"/>
</dbReference>
<comment type="similarity">
    <text evidence="2">Belongs to the autoinducer-2 exporter (AI-2E) (TC 2.A.86) family.</text>
</comment>
<reference evidence="8" key="1">
    <citation type="submission" date="2016-10" db="EMBL/GenBank/DDBJ databases">
        <authorList>
            <person name="Varghese N."/>
            <person name="Submissions S."/>
        </authorList>
    </citation>
    <scope>NUCLEOTIDE SEQUENCE [LARGE SCALE GENOMIC DNA]</scope>
    <source>
        <strain evidence="8">CGMCC 1.6199</strain>
    </source>
</reference>
<keyword evidence="4 6" id="KW-1133">Transmembrane helix</keyword>
<dbReference type="EMBL" id="FNHF01000007">
    <property type="protein sequence ID" value="SDN00091.1"/>
    <property type="molecule type" value="Genomic_DNA"/>
</dbReference>
<feature type="transmembrane region" description="Helical" evidence="6">
    <location>
        <begin position="296"/>
        <end position="319"/>
    </location>
</feature>
<keyword evidence="3 6" id="KW-0812">Transmembrane</keyword>
<evidence type="ECO:0000256" key="2">
    <source>
        <dbReference type="ARBA" id="ARBA00009773"/>
    </source>
</evidence>
<dbReference type="InterPro" id="IPR002549">
    <property type="entry name" value="AI-2E-like"/>
</dbReference>
<proteinExistence type="inferred from homology"/>
<organism evidence="7 8">
    <name type="scientific">Sediminibacillus halophilus</name>
    <dbReference type="NCBI Taxonomy" id="482461"/>
    <lineage>
        <taxon>Bacteria</taxon>
        <taxon>Bacillati</taxon>
        <taxon>Bacillota</taxon>
        <taxon>Bacilli</taxon>
        <taxon>Bacillales</taxon>
        <taxon>Bacillaceae</taxon>
        <taxon>Sediminibacillus</taxon>
    </lineage>
</organism>
<feature type="transmembrane region" description="Helical" evidence="6">
    <location>
        <begin position="52"/>
        <end position="73"/>
    </location>
</feature>
<protein>
    <submittedName>
        <fullName evidence="7">Predicted PurR-regulated permease PerM</fullName>
    </submittedName>
</protein>
<evidence type="ECO:0000256" key="4">
    <source>
        <dbReference type="ARBA" id="ARBA00022989"/>
    </source>
</evidence>
<comment type="subcellular location">
    <subcellularLocation>
        <location evidence="1">Membrane</location>
        <topology evidence="1">Multi-pass membrane protein</topology>
    </subcellularLocation>
</comment>
<dbReference type="GO" id="GO:0055085">
    <property type="term" value="P:transmembrane transport"/>
    <property type="evidence" value="ECO:0007669"/>
    <property type="project" value="TreeGrafter"/>
</dbReference>
<feature type="transmembrane region" description="Helical" evidence="6">
    <location>
        <begin position="85"/>
        <end position="107"/>
    </location>
</feature>
<evidence type="ECO:0000256" key="1">
    <source>
        <dbReference type="ARBA" id="ARBA00004141"/>
    </source>
</evidence>
<keyword evidence="8" id="KW-1185">Reference proteome</keyword>
<name>A0A1G9XUC3_9BACI</name>
<sequence>MAQGVKLVYREGEVCLFHPNKSIRFLYWISAGILAFLFMYLLWILLPLYQTVLTVLLHILTPFIISALIAYLLHPVIEKLHQCNFPRWFAIIGIYIVFFGLSGYLLYKAFPVLLHQLRDLNANLPTFMEQYRNAIYGLYERTAYLPESVHDRMDLLFYRVEEFVGHLLTSVVEQAAKLMDIVILAAVIPVLVFYMLKDFDLIRKVVRGLTPEKYRDDGRKLCLEIDKSLGNYIRGQLLVCLFVSLTTYGFLWLIGMRYPLLLAVIMGVTNIIPYFGPILGAIPAVVIALTISYKMVIYVVIAVFIVQIIEGNLLSPFIVGKSINIHPILIIFALLAGGEVGGIIGMILAVPLLTILKVILFHIHRFRTAD</sequence>
<evidence type="ECO:0000256" key="5">
    <source>
        <dbReference type="ARBA" id="ARBA00023136"/>
    </source>
</evidence>
<feature type="transmembrane region" description="Helical" evidence="6">
    <location>
        <begin position="25"/>
        <end position="46"/>
    </location>
</feature>
<dbReference type="Pfam" id="PF01594">
    <property type="entry name" value="AI-2E_transport"/>
    <property type="match status" value="1"/>
</dbReference>
<evidence type="ECO:0000256" key="3">
    <source>
        <dbReference type="ARBA" id="ARBA00022692"/>
    </source>
</evidence>
<dbReference type="STRING" id="482461.SAMN05216244_3959"/>
<evidence type="ECO:0000313" key="8">
    <source>
        <dbReference type="Proteomes" id="UP000182347"/>
    </source>
</evidence>
<feature type="transmembrane region" description="Helical" evidence="6">
    <location>
        <begin position="178"/>
        <end position="196"/>
    </location>
</feature>
<feature type="transmembrane region" description="Helical" evidence="6">
    <location>
        <begin position="260"/>
        <end position="289"/>
    </location>
</feature>
<dbReference type="GO" id="GO:0016020">
    <property type="term" value="C:membrane"/>
    <property type="evidence" value="ECO:0007669"/>
    <property type="project" value="UniProtKB-SubCell"/>
</dbReference>
<dbReference type="AlphaFoldDB" id="A0A1G9XUC3"/>
<evidence type="ECO:0000256" key="6">
    <source>
        <dbReference type="SAM" id="Phobius"/>
    </source>
</evidence>
<evidence type="ECO:0000313" key="7">
    <source>
        <dbReference type="EMBL" id="SDN00091.1"/>
    </source>
</evidence>